<dbReference type="EMBL" id="CAADFX010000291">
    <property type="protein sequence ID" value="VFK64816.1"/>
    <property type="molecule type" value="Genomic_DNA"/>
</dbReference>
<name>A0A451AFK7_9GAMM</name>
<sequence>MGTGSVGEIGVRKVAGGRIAVVIVGGGYGGLARKFMSFRTRREIFRLGKNSKRTKIPPYGRDDRDVAK</sequence>
<keyword evidence="2" id="KW-0472">Membrane</keyword>
<feature type="transmembrane region" description="Helical" evidence="2">
    <location>
        <begin position="15"/>
        <end position="32"/>
    </location>
</feature>
<evidence type="ECO:0000256" key="2">
    <source>
        <dbReference type="SAM" id="Phobius"/>
    </source>
</evidence>
<proteinExistence type="predicted"/>
<gene>
    <name evidence="3" type="ORF">BECKTUN1418D_GA0071000_12912</name>
</gene>
<evidence type="ECO:0000256" key="1">
    <source>
        <dbReference type="SAM" id="MobiDB-lite"/>
    </source>
</evidence>
<evidence type="ECO:0000313" key="3">
    <source>
        <dbReference type="EMBL" id="VFK64816.1"/>
    </source>
</evidence>
<reference evidence="3" key="1">
    <citation type="submission" date="2019-02" db="EMBL/GenBank/DDBJ databases">
        <authorList>
            <person name="Gruber-Vodicka R. H."/>
            <person name="Seah K. B. B."/>
        </authorList>
    </citation>
    <scope>NUCLEOTIDE SEQUENCE</scope>
    <source>
        <strain evidence="3">BECK_BY1</strain>
    </source>
</reference>
<feature type="region of interest" description="Disordered" evidence="1">
    <location>
        <begin position="49"/>
        <end position="68"/>
    </location>
</feature>
<keyword evidence="2" id="KW-0812">Transmembrane</keyword>
<accession>A0A451AFK7</accession>
<dbReference type="AlphaFoldDB" id="A0A451AFK7"/>
<organism evidence="3">
    <name type="scientific">Candidatus Kentrum sp. TUN</name>
    <dbReference type="NCBI Taxonomy" id="2126343"/>
    <lineage>
        <taxon>Bacteria</taxon>
        <taxon>Pseudomonadati</taxon>
        <taxon>Pseudomonadota</taxon>
        <taxon>Gammaproteobacteria</taxon>
        <taxon>Candidatus Kentrum</taxon>
    </lineage>
</organism>
<keyword evidence="2" id="KW-1133">Transmembrane helix</keyword>
<protein>
    <submittedName>
        <fullName evidence="3">Uncharacterized protein</fullName>
    </submittedName>
</protein>